<evidence type="ECO:0000313" key="13">
    <source>
        <dbReference type="Proteomes" id="UP000285820"/>
    </source>
</evidence>
<dbReference type="PANTHER" id="PTHR34047">
    <property type="entry name" value="NUCLEAR INTRON MATURASE 1, MITOCHONDRIAL-RELATED"/>
    <property type="match status" value="1"/>
</dbReference>
<comment type="similarity">
    <text evidence="8">Belongs to the bacterial reverse transcriptase family.</text>
</comment>
<protein>
    <recommendedName>
        <fullName evidence="1">RNA-directed DNA polymerase</fullName>
        <ecNumber evidence="1">2.7.7.49</ecNumber>
    </recommendedName>
</protein>
<proteinExistence type="inferred from homology"/>
<evidence type="ECO:0000313" key="12">
    <source>
        <dbReference type="EMBL" id="RHE89443.1"/>
    </source>
</evidence>
<dbReference type="InterPro" id="IPR051083">
    <property type="entry name" value="GrpII_Intron_Splice-Mob/Def"/>
</dbReference>
<evidence type="ECO:0000256" key="9">
    <source>
        <dbReference type="ARBA" id="ARBA00048173"/>
    </source>
</evidence>
<dbReference type="Proteomes" id="UP000285820">
    <property type="component" value="Unassembled WGS sequence"/>
</dbReference>
<dbReference type="AlphaFoldDB" id="A0A3R6C1T4"/>
<dbReference type="PRINTS" id="PR00866">
    <property type="entry name" value="RNADNAPOLMS"/>
</dbReference>
<keyword evidence="7" id="KW-0051">Antiviral defense</keyword>
<dbReference type="EC" id="2.7.7.49" evidence="1"/>
<evidence type="ECO:0000256" key="1">
    <source>
        <dbReference type="ARBA" id="ARBA00012493"/>
    </source>
</evidence>
<evidence type="ECO:0000256" key="2">
    <source>
        <dbReference type="ARBA" id="ARBA00022679"/>
    </source>
</evidence>
<keyword evidence="5" id="KW-0460">Magnesium</keyword>
<dbReference type="SUPFAM" id="SSF56672">
    <property type="entry name" value="DNA/RNA polymerases"/>
    <property type="match status" value="1"/>
</dbReference>
<dbReference type="GO" id="GO:0003723">
    <property type="term" value="F:RNA binding"/>
    <property type="evidence" value="ECO:0007669"/>
    <property type="project" value="InterPro"/>
</dbReference>
<evidence type="ECO:0000313" key="11">
    <source>
        <dbReference type="EMBL" id="RGR64890.1"/>
    </source>
</evidence>
<sequence length="427" mass="49358">MDTSSLMEQILSSDNLNRAYLQVVRNKGAEGVDGMKYTELKEHLAENGEIIKEQLRTRKYKPQPVRRVEIPKPDGGVRNLGVPTVTDRFVQQAIAQVLTPIYEEQFHDHSYGFRPNRCAQQAILTALDMMNDGNDWIVDIDLEKFFDTVNHDKLMTIIGRTIKDGDVISIVRKYLVSGIMIDGEYEDSIVGTPQGGNLSPLLANIMLNELDKEMEKRGLNFVRYADDCIIMVGSEMSANRVMRNISRFIEEKLGLKVNMTKSRVDKPQGLKYLGFGFYFDLIAHQYKAKPHAKSVAKFKKRMKELTCRSWGVSNSYKVEKLNQLIRGWTNYFKIGSMKKLCRELDGNIRYRLRMCIWKHWKTPQNRAKNLMKLDVPRWAAYNIAYCGDRYARLAHNGWIQKAITTKRLTSFGLVSMLDYYTERYVAC</sequence>
<evidence type="ECO:0000256" key="4">
    <source>
        <dbReference type="ARBA" id="ARBA00022723"/>
    </source>
</evidence>
<dbReference type="PROSITE" id="PS50878">
    <property type="entry name" value="RT_POL"/>
    <property type="match status" value="1"/>
</dbReference>
<feature type="domain" description="Reverse transcriptase" evidence="10">
    <location>
        <begin position="51"/>
        <end position="277"/>
    </location>
</feature>
<dbReference type="InterPro" id="IPR013597">
    <property type="entry name" value="Mat_intron_G2"/>
</dbReference>
<evidence type="ECO:0000259" key="10">
    <source>
        <dbReference type="PROSITE" id="PS50878"/>
    </source>
</evidence>
<dbReference type="GO" id="GO:0046872">
    <property type="term" value="F:metal ion binding"/>
    <property type="evidence" value="ECO:0007669"/>
    <property type="project" value="UniProtKB-KW"/>
</dbReference>
<gene>
    <name evidence="12" type="primary">ltrA</name>
    <name evidence="12" type="ORF">DW707_18325</name>
    <name evidence="11" type="ORF">DWY29_15585</name>
</gene>
<dbReference type="EMBL" id="QSKW01000067">
    <property type="protein sequence ID" value="RHE89443.1"/>
    <property type="molecule type" value="Genomic_DNA"/>
</dbReference>
<keyword evidence="3 12" id="KW-0548">Nucleotidyltransferase</keyword>
<dbReference type="GO" id="GO:0051607">
    <property type="term" value="P:defense response to virus"/>
    <property type="evidence" value="ECO:0007669"/>
    <property type="project" value="UniProtKB-KW"/>
</dbReference>
<evidence type="ECO:0000313" key="14">
    <source>
        <dbReference type="Proteomes" id="UP000286271"/>
    </source>
</evidence>
<dbReference type="GO" id="GO:0003964">
    <property type="term" value="F:RNA-directed DNA polymerase activity"/>
    <property type="evidence" value="ECO:0007669"/>
    <property type="project" value="UniProtKB-KW"/>
</dbReference>
<dbReference type="EMBL" id="QRUN01000037">
    <property type="protein sequence ID" value="RGR64890.1"/>
    <property type="molecule type" value="Genomic_DNA"/>
</dbReference>
<dbReference type="InterPro" id="IPR000477">
    <property type="entry name" value="RT_dom"/>
</dbReference>
<dbReference type="InterPro" id="IPR030931">
    <property type="entry name" value="Group_II_RT_mat"/>
</dbReference>
<evidence type="ECO:0000256" key="6">
    <source>
        <dbReference type="ARBA" id="ARBA00022918"/>
    </source>
</evidence>
<keyword evidence="6 12" id="KW-0695">RNA-directed DNA polymerase</keyword>
<keyword evidence="4" id="KW-0479">Metal-binding</keyword>
<dbReference type="Pfam" id="PF00078">
    <property type="entry name" value="RVT_1"/>
    <property type="match status" value="1"/>
</dbReference>
<organism evidence="12 14">
    <name type="scientific">Roseburia inulinivorans</name>
    <dbReference type="NCBI Taxonomy" id="360807"/>
    <lineage>
        <taxon>Bacteria</taxon>
        <taxon>Bacillati</taxon>
        <taxon>Bacillota</taxon>
        <taxon>Clostridia</taxon>
        <taxon>Lachnospirales</taxon>
        <taxon>Lachnospiraceae</taxon>
        <taxon>Roseburia</taxon>
    </lineage>
</organism>
<dbReference type="RefSeq" id="WP_118127353.1">
    <property type="nucleotide sequence ID" value="NZ_QRUN01000037.1"/>
</dbReference>
<evidence type="ECO:0000256" key="7">
    <source>
        <dbReference type="ARBA" id="ARBA00023118"/>
    </source>
</evidence>
<dbReference type="InterPro" id="IPR043502">
    <property type="entry name" value="DNA/RNA_pol_sf"/>
</dbReference>
<dbReference type="CDD" id="cd01651">
    <property type="entry name" value="RT_G2_intron"/>
    <property type="match status" value="1"/>
</dbReference>
<keyword evidence="2 12" id="KW-0808">Transferase</keyword>
<evidence type="ECO:0000256" key="3">
    <source>
        <dbReference type="ARBA" id="ARBA00022695"/>
    </source>
</evidence>
<dbReference type="Proteomes" id="UP000286271">
    <property type="component" value="Unassembled WGS sequence"/>
</dbReference>
<dbReference type="PANTHER" id="PTHR34047:SF8">
    <property type="entry name" value="PROTEIN YKFC"/>
    <property type="match status" value="1"/>
</dbReference>
<comment type="caution">
    <text evidence="12">The sequence shown here is derived from an EMBL/GenBank/DDBJ whole genome shotgun (WGS) entry which is preliminary data.</text>
</comment>
<dbReference type="Pfam" id="PF08388">
    <property type="entry name" value="GIIM"/>
    <property type="match status" value="1"/>
</dbReference>
<dbReference type="InterPro" id="IPR000123">
    <property type="entry name" value="Reverse_transcriptase_msDNA"/>
</dbReference>
<evidence type="ECO:0000256" key="5">
    <source>
        <dbReference type="ARBA" id="ARBA00022842"/>
    </source>
</evidence>
<reference evidence="13 14" key="1">
    <citation type="submission" date="2018-08" db="EMBL/GenBank/DDBJ databases">
        <title>A genome reference for cultivated species of the human gut microbiota.</title>
        <authorList>
            <person name="Zou Y."/>
            <person name="Xue W."/>
            <person name="Luo G."/>
        </authorList>
    </citation>
    <scope>NUCLEOTIDE SEQUENCE [LARGE SCALE GENOMIC DNA]</scope>
    <source>
        <strain evidence="11 13">AF24-4</strain>
        <strain evidence="12 14">AM27-11</strain>
    </source>
</reference>
<dbReference type="NCBIfam" id="TIGR04416">
    <property type="entry name" value="group_II_RT_mat"/>
    <property type="match status" value="1"/>
</dbReference>
<evidence type="ECO:0000256" key="8">
    <source>
        <dbReference type="ARBA" id="ARBA00034120"/>
    </source>
</evidence>
<comment type="catalytic activity">
    <reaction evidence="9">
        <text>DNA(n) + a 2'-deoxyribonucleoside 5'-triphosphate = DNA(n+1) + diphosphate</text>
        <dbReference type="Rhea" id="RHEA:22508"/>
        <dbReference type="Rhea" id="RHEA-COMP:17339"/>
        <dbReference type="Rhea" id="RHEA-COMP:17340"/>
        <dbReference type="ChEBI" id="CHEBI:33019"/>
        <dbReference type="ChEBI" id="CHEBI:61560"/>
        <dbReference type="ChEBI" id="CHEBI:173112"/>
        <dbReference type="EC" id="2.7.7.49"/>
    </reaction>
</comment>
<name>A0A3R6C1T4_9FIRM</name>
<accession>A0A3R6C1T4</accession>